<dbReference type="AlphaFoldDB" id="A0AAJ0FCC4"/>
<gene>
    <name evidence="3" type="ORF">QBC33DRAFT_582061</name>
</gene>
<comment type="caution">
    <text evidence="3">The sequence shown here is derived from an EMBL/GenBank/DDBJ whole genome shotgun (WGS) entry which is preliminary data.</text>
</comment>
<dbReference type="CDD" id="cd09917">
    <property type="entry name" value="F-box_SF"/>
    <property type="match status" value="1"/>
</dbReference>
<evidence type="ECO:0000313" key="3">
    <source>
        <dbReference type="EMBL" id="KAK1761982.1"/>
    </source>
</evidence>
<dbReference type="EMBL" id="MU839045">
    <property type="protein sequence ID" value="KAK1761982.1"/>
    <property type="molecule type" value="Genomic_DNA"/>
</dbReference>
<organism evidence="3 4">
    <name type="scientific">Phialemonium atrogriseum</name>
    <dbReference type="NCBI Taxonomy" id="1093897"/>
    <lineage>
        <taxon>Eukaryota</taxon>
        <taxon>Fungi</taxon>
        <taxon>Dikarya</taxon>
        <taxon>Ascomycota</taxon>
        <taxon>Pezizomycotina</taxon>
        <taxon>Sordariomycetes</taxon>
        <taxon>Sordariomycetidae</taxon>
        <taxon>Cephalothecales</taxon>
        <taxon>Cephalothecaceae</taxon>
        <taxon>Phialemonium</taxon>
    </lineage>
</organism>
<dbReference type="SMART" id="SM00256">
    <property type="entry name" value="FBOX"/>
    <property type="match status" value="1"/>
</dbReference>
<dbReference type="InterPro" id="IPR001810">
    <property type="entry name" value="F-box_dom"/>
</dbReference>
<dbReference type="InterPro" id="IPR036047">
    <property type="entry name" value="F-box-like_dom_sf"/>
</dbReference>
<dbReference type="Pfam" id="PF12937">
    <property type="entry name" value="F-box-like"/>
    <property type="match status" value="1"/>
</dbReference>
<evidence type="ECO:0000259" key="2">
    <source>
        <dbReference type="PROSITE" id="PS50181"/>
    </source>
</evidence>
<name>A0AAJ0FCC4_9PEZI</name>
<feature type="domain" description="F-box" evidence="2">
    <location>
        <begin position="45"/>
        <end position="95"/>
    </location>
</feature>
<reference evidence="3" key="1">
    <citation type="submission" date="2023-06" db="EMBL/GenBank/DDBJ databases">
        <title>Genome-scale phylogeny and comparative genomics of the fungal order Sordariales.</title>
        <authorList>
            <consortium name="Lawrence Berkeley National Laboratory"/>
            <person name="Hensen N."/>
            <person name="Bonometti L."/>
            <person name="Westerberg I."/>
            <person name="Brannstrom I.O."/>
            <person name="Guillou S."/>
            <person name="Cros-Aarteil S."/>
            <person name="Calhoun S."/>
            <person name="Haridas S."/>
            <person name="Kuo A."/>
            <person name="Mondo S."/>
            <person name="Pangilinan J."/>
            <person name="Riley R."/>
            <person name="Labutti K."/>
            <person name="Andreopoulos B."/>
            <person name="Lipzen A."/>
            <person name="Chen C."/>
            <person name="Yanf M."/>
            <person name="Daum C."/>
            <person name="Ng V."/>
            <person name="Clum A."/>
            <person name="Steindorff A."/>
            <person name="Ohm R."/>
            <person name="Martin F."/>
            <person name="Silar P."/>
            <person name="Natvig D."/>
            <person name="Lalanne C."/>
            <person name="Gautier V."/>
            <person name="Ament-Velasquez S.L."/>
            <person name="Kruys A."/>
            <person name="Hutchinson M.I."/>
            <person name="Powell A.J."/>
            <person name="Barry K."/>
            <person name="Miller A.N."/>
            <person name="Grigoriev I.V."/>
            <person name="Debuchy R."/>
            <person name="Gladieux P."/>
            <person name="Thoren M.H."/>
            <person name="Johannesson H."/>
        </authorList>
    </citation>
    <scope>NUCLEOTIDE SEQUENCE</scope>
    <source>
        <strain evidence="3">8032-3</strain>
    </source>
</reference>
<feature type="region of interest" description="Disordered" evidence="1">
    <location>
        <begin position="1"/>
        <end position="32"/>
    </location>
</feature>
<feature type="region of interest" description="Disordered" evidence="1">
    <location>
        <begin position="321"/>
        <end position="340"/>
    </location>
</feature>
<dbReference type="SUPFAM" id="SSF81383">
    <property type="entry name" value="F-box domain"/>
    <property type="match status" value="1"/>
</dbReference>
<protein>
    <recommendedName>
        <fullName evidence="2">F-box domain-containing protein</fullName>
    </recommendedName>
</protein>
<accession>A0AAJ0FCC4</accession>
<proteinExistence type="predicted"/>
<dbReference type="PROSITE" id="PS50181">
    <property type="entry name" value="FBOX"/>
    <property type="match status" value="1"/>
</dbReference>
<sequence>MSSDNIPGDGPRNAAERDPVILSRRTQRRQKKQLKQLQNDLATEKRGIIDLPYEIIVEILLLLRPSDLFKLARTSKGFHDFVMEHHVQDTLARGIISRRYACLAKCFGLPVLLTNLDASVRAALQSAERQEIMAIHRKPYQHLALPDPDVICTCLTCTLRWNSLCLAVDFAHWQPHLDAGEPIRMTPRGPNPQWNRDLVDAGAAVVSRALRRPLWHARILEAHLESTTRSVLRHVQNRGNKRRHFVLNERDRLAGTDAFLERSGPPTLDFPFHRDNYYMLEAYLPNRSWSREKGRWMYMPMDQHDQDVRFLVAWVERKRRERAQEEGEKAGEGVLTGDHR</sequence>
<evidence type="ECO:0000313" key="4">
    <source>
        <dbReference type="Proteomes" id="UP001244011"/>
    </source>
</evidence>
<evidence type="ECO:0000256" key="1">
    <source>
        <dbReference type="SAM" id="MobiDB-lite"/>
    </source>
</evidence>
<dbReference type="RefSeq" id="XP_060278195.1">
    <property type="nucleotide sequence ID" value="XM_060431312.1"/>
</dbReference>
<dbReference type="Proteomes" id="UP001244011">
    <property type="component" value="Unassembled WGS sequence"/>
</dbReference>
<dbReference type="GeneID" id="85314499"/>
<keyword evidence="4" id="KW-1185">Reference proteome</keyword>